<dbReference type="Proteomes" id="UP000324748">
    <property type="component" value="Unassembled WGS sequence"/>
</dbReference>
<feature type="compositionally biased region" description="Pro residues" evidence="1">
    <location>
        <begin position="113"/>
        <end position="124"/>
    </location>
</feature>
<sequence length="143" mass="15895">MFAFELPIRPQFSRPIFPLWGWTQTCRYSFFCDVACKKHSPESSWLSGRSERGERSTPPDLPQVGLSLLDGPDKHQDGEPLPLWVGDPGGSQAYLARFRHLRARLEPVHWAQAPPPPPPPPPPGRAEEGAVGTSHLLTLVQSI</sequence>
<feature type="region of interest" description="Disordered" evidence="1">
    <location>
        <begin position="40"/>
        <end position="86"/>
    </location>
</feature>
<accession>A0A5B0LKU6</accession>
<evidence type="ECO:0000256" key="1">
    <source>
        <dbReference type="SAM" id="MobiDB-lite"/>
    </source>
</evidence>
<organism evidence="2 3">
    <name type="scientific">Puccinia graminis f. sp. tritici</name>
    <dbReference type="NCBI Taxonomy" id="56615"/>
    <lineage>
        <taxon>Eukaryota</taxon>
        <taxon>Fungi</taxon>
        <taxon>Dikarya</taxon>
        <taxon>Basidiomycota</taxon>
        <taxon>Pucciniomycotina</taxon>
        <taxon>Pucciniomycetes</taxon>
        <taxon>Pucciniales</taxon>
        <taxon>Pucciniaceae</taxon>
        <taxon>Puccinia</taxon>
    </lineage>
</organism>
<dbReference type="AlphaFoldDB" id="A0A5B0LKU6"/>
<dbReference type="EMBL" id="VSWC01000197">
    <property type="protein sequence ID" value="KAA1064981.1"/>
    <property type="molecule type" value="Genomic_DNA"/>
</dbReference>
<proteinExistence type="predicted"/>
<evidence type="ECO:0000313" key="3">
    <source>
        <dbReference type="Proteomes" id="UP000324748"/>
    </source>
</evidence>
<comment type="caution">
    <text evidence="2">The sequence shown here is derived from an EMBL/GenBank/DDBJ whole genome shotgun (WGS) entry which is preliminary data.</text>
</comment>
<reference evidence="2 3" key="1">
    <citation type="submission" date="2019-05" db="EMBL/GenBank/DDBJ databases">
        <title>Emergence of the Ug99 lineage of the wheat stem rust pathogen through somatic hybridization.</title>
        <authorList>
            <person name="Li F."/>
            <person name="Upadhyaya N.M."/>
            <person name="Sperschneider J."/>
            <person name="Matny O."/>
            <person name="Nguyen-Phuc H."/>
            <person name="Mago R."/>
            <person name="Raley C."/>
            <person name="Miller M.E."/>
            <person name="Silverstein K.A.T."/>
            <person name="Henningsen E."/>
            <person name="Hirsch C.D."/>
            <person name="Visser B."/>
            <person name="Pretorius Z.A."/>
            <person name="Steffenson B.J."/>
            <person name="Schwessinger B."/>
            <person name="Dodds P.N."/>
            <person name="Figueroa M."/>
        </authorList>
    </citation>
    <scope>NUCLEOTIDE SEQUENCE [LARGE SCALE GENOMIC DNA]</scope>
    <source>
        <strain evidence="2">21-0</strain>
    </source>
</reference>
<evidence type="ECO:0000313" key="2">
    <source>
        <dbReference type="EMBL" id="KAA1064981.1"/>
    </source>
</evidence>
<keyword evidence="3" id="KW-1185">Reference proteome</keyword>
<feature type="region of interest" description="Disordered" evidence="1">
    <location>
        <begin position="107"/>
        <end position="134"/>
    </location>
</feature>
<protein>
    <submittedName>
        <fullName evidence="2">Uncharacterized protein</fullName>
    </submittedName>
</protein>
<name>A0A5B0LKU6_PUCGR</name>
<gene>
    <name evidence="2" type="ORF">PGT21_020831</name>
</gene>